<accession>A0A6J5MMG5</accession>
<dbReference type="EMBL" id="LR796478">
    <property type="protein sequence ID" value="CAB4147161.1"/>
    <property type="molecule type" value="Genomic_DNA"/>
</dbReference>
<protein>
    <submittedName>
        <fullName evidence="1">Uncharacterized protein</fullName>
    </submittedName>
</protein>
<reference evidence="1" key="1">
    <citation type="submission" date="2020-04" db="EMBL/GenBank/DDBJ databases">
        <authorList>
            <person name="Chiriac C."/>
            <person name="Salcher M."/>
            <person name="Ghai R."/>
            <person name="Kavagutti S V."/>
        </authorList>
    </citation>
    <scope>NUCLEOTIDE SEQUENCE</scope>
</reference>
<organism evidence="1">
    <name type="scientific">uncultured Caudovirales phage</name>
    <dbReference type="NCBI Taxonomy" id="2100421"/>
    <lineage>
        <taxon>Viruses</taxon>
        <taxon>Duplodnaviria</taxon>
        <taxon>Heunggongvirae</taxon>
        <taxon>Uroviricota</taxon>
        <taxon>Caudoviricetes</taxon>
        <taxon>Peduoviridae</taxon>
        <taxon>Maltschvirus</taxon>
        <taxon>Maltschvirus maltsch</taxon>
    </lineage>
</organism>
<evidence type="ECO:0000313" key="1">
    <source>
        <dbReference type="EMBL" id="CAB4147161.1"/>
    </source>
</evidence>
<sequence length="81" mass="9788">MCKWFWNIFNTDIPEIDFHVTFFTKHGGWTSLTFDNGKYYYGEISIPDSFEGGKEYYIRWFDVSPNNTAIVEDFIYKEFEK</sequence>
<gene>
    <name evidence="1" type="ORF">UFOVP518_14</name>
</gene>
<name>A0A6J5MMG5_9CAUD</name>
<proteinExistence type="predicted"/>